<dbReference type="OrthoDB" id="5393654at2759"/>
<evidence type="ECO:0000256" key="1">
    <source>
        <dbReference type="SAM" id="MobiDB-lite"/>
    </source>
</evidence>
<name>A0A507QYE6_MONPU</name>
<sequence length="476" mass="53745">MSSPWQRSSGTYYSRRGGYNAAPLWRRWKTKIPRSPSPELGQVLTKIYRKDLIESTADIEGPLQITNCQDVASYNWLNRGSPTILVPGAPAEWKPPSQTIQLQEDSGQYFRDPNAARYPSYPMQPAVEAVFMEHPNFPTASIDIVACGSTLGNLLRFVRRTGGKFRFIVEVVGSTVFFVRRENTPTELIPNVFGYGHAFPEAYTMWTEETKGSGSHQRIVRYNFAGLDCLVRFQSDGFFPDRIPKDDKEPDESKGNNDSNDDLSAIFSGLDVSEINTTVPAQDNKLDILAGGKRIPSSAVFDLKTRAIGKKHIDTLGQEIQRLWIAQIPHFVLAFHDRGLFDKNEIHIKDVREDVMAWEKDHQESLLKFAVLLQKILALVRSLPDTRLEIYRESAEGPLELRQACEDVQPALPEDLANRWILGTQANEHVNEHEHHFSPEDEQEISLIEWSDSDESSVKDLTACSADCGYCGHCGY</sequence>
<proteinExistence type="predicted"/>
<evidence type="ECO:0000313" key="3">
    <source>
        <dbReference type="Proteomes" id="UP000319663"/>
    </source>
</evidence>
<protein>
    <recommendedName>
        <fullName evidence="4">Geranylgeranyl pyrophosphate synthetase</fullName>
    </recommendedName>
</protein>
<dbReference type="EMBL" id="VIFY01000040">
    <property type="protein sequence ID" value="TQB73683.1"/>
    <property type="molecule type" value="Genomic_DNA"/>
</dbReference>
<feature type="region of interest" description="Disordered" evidence="1">
    <location>
        <begin position="241"/>
        <end position="262"/>
    </location>
</feature>
<dbReference type="PANTHER" id="PTHR35179:SF2">
    <property type="entry name" value="START DOMAIN-CONTAINING PROTEIN"/>
    <property type="match status" value="1"/>
</dbReference>
<dbReference type="PANTHER" id="PTHR35179">
    <property type="entry name" value="PROTEIN CBG02620"/>
    <property type="match status" value="1"/>
</dbReference>
<evidence type="ECO:0000313" key="2">
    <source>
        <dbReference type="EMBL" id="TQB73683.1"/>
    </source>
</evidence>
<evidence type="ECO:0008006" key="4">
    <source>
        <dbReference type="Google" id="ProtNLM"/>
    </source>
</evidence>
<accession>A0A507QYE6</accession>
<dbReference type="STRING" id="5098.A0A507QYE6"/>
<comment type="caution">
    <text evidence="2">The sequence shown here is derived from an EMBL/GenBank/DDBJ whole genome shotgun (WGS) entry which is preliminary data.</text>
</comment>
<reference evidence="2 3" key="1">
    <citation type="submission" date="2019-06" db="EMBL/GenBank/DDBJ databases">
        <title>Wine fermentation using esterase from Monascus purpureus.</title>
        <authorList>
            <person name="Geng C."/>
            <person name="Zhang Y."/>
        </authorList>
    </citation>
    <scope>NUCLEOTIDE SEQUENCE [LARGE SCALE GENOMIC DNA]</scope>
    <source>
        <strain evidence="2">HQ1</strain>
    </source>
</reference>
<dbReference type="AlphaFoldDB" id="A0A507QYE6"/>
<organism evidence="2 3">
    <name type="scientific">Monascus purpureus</name>
    <name type="common">Red mold</name>
    <name type="synonym">Monascus anka</name>
    <dbReference type="NCBI Taxonomy" id="5098"/>
    <lineage>
        <taxon>Eukaryota</taxon>
        <taxon>Fungi</taxon>
        <taxon>Dikarya</taxon>
        <taxon>Ascomycota</taxon>
        <taxon>Pezizomycotina</taxon>
        <taxon>Eurotiomycetes</taxon>
        <taxon>Eurotiomycetidae</taxon>
        <taxon>Eurotiales</taxon>
        <taxon>Aspergillaceae</taxon>
        <taxon>Monascus</taxon>
    </lineage>
</organism>
<gene>
    <name evidence="2" type="ORF">MPDQ_005606</name>
</gene>
<keyword evidence="3" id="KW-1185">Reference proteome</keyword>
<dbReference type="Proteomes" id="UP000319663">
    <property type="component" value="Unassembled WGS sequence"/>
</dbReference>
<feature type="compositionally biased region" description="Basic and acidic residues" evidence="1">
    <location>
        <begin position="242"/>
        <end position="255"/>
    </location>
</feature>